<reference evidence="1 2" key="1">
    <citation type="journal article" date="2016" name="Nat. Commun.">
        <title>Thousands of microbial genomes shed light on interconnected biogeochemical processes in an aquifer system.</title>
        <authorList>
            <person name="Anantharaman K."/>
            <person name="Brown C.T."/>
            <person name="Hug L.A."/>
            <person name="Sharon I."/>
            <person name="Castelle C.J."/>
            <person name="Probst A.J."/>
            <person name="Thomas B.C."/>
            <person name="Singh A."/>
            <person name="Wilkins M.J."/>
            <person name="Karaoz U."/>
            <person name="Brodie E.L."/>
            <person name="Williams K.H."/>
            <person name="Hubbard S.S."/>
            <person name="Banfield J.F."/>
        </authorList>
    </citation>
    <scope>NUCLEOTIDE SEQUENCE [LARGE SCALE GENOMIC DNA]</scope>
</reference>
<organism evidence="1 2">
    <name type="scientific">Candidatus Harrisonbacteria bacterium RIFCSPHIGHO2_02_FULL_42_16</name>
    <dbReference type="NCBI Taxonomy" id="1798404"/>
    <lineage>
        <taxon>Bacteria</taxon>
        <taxon>Candidatus Harrisoniibacteriota</taxon>
    </lineage>
</organism>
<proteinExistence type="predicted"/>
<comment type="caution">
    <text evidence="1">The sequence shown here is derived from an EMBL/GenBank/DDBJ whole genome shotgun (WGS) entry which is preliminary data.</text>
</comment>
<gene>
    <name evidence="1" type="ORF">A3B92_02420</name>
</gene>
<accession>A0A1G1ZIK8</accession>
<dbReference type="Proteomes" id="UP000177960">
    <property type="component" value="Unassembled WGS sequence"/>
</dbReference>
<name>A0A1G1ZIK8_9BACT</name>
<evidence type="ECO:0000313" key="1">
    <source>
        <dbReference type="EMBL" id="OGY63946.1"/>
    </source>
</evidence>
<protein>
    <submittedName>
        <fullName evidence="1">Uncharacterized protein</fullName>
    </submittedName>
</protein>
<evidence type="ECO:0000313" key="2">
    <source>
        <dbReference type="Proteomes" id="UP000177960"/>
    </source>
</evidence>
<dbReference type="EMBL" id="MHJG01000013">
    <property type="protein sequence ID" value="OGY63946.1"/>
    <property type="molecule type" value="Genomic_DNA"/>
</dbReference>
<dbReference type="AlphaFoldDB" id="A0A1G1ZIK8"/>
<sequence length="138" mass="15759">MNTQADSIPDMKNDWKLTEEKPLIFMPKDGLDKDKEFEAGTKCFYQNPLAPEETGESFGVFNREPQAKTWLLKDKIRRSALLLNSGWVAGADGASIRFHAEPEKDILKEVEIRLAKKREDVQLSNGMSGIYWQISIKK</sequence>